<evidence type="ECO:0000256" key="3">
    <source>
        <dbReference type="ARBA" id="ARBA00022679"/>
    </source>
</evidence>
<dbReference type="PROSITE" id="PS00809">
    <property type="entry name" value="ADP_GLC_PYROPHOSPH_2"/>
    <property type="match status" value="1"/>
</dbReference>
<keyword evidence="6" id="KW-0067">ATP-binding</keyword>
<dbReference type="CDD" id="cd02508">
    <property type="entry name" value="ADP_Glucose_PP"/>
    <property type="match status" value="1"/>
</dbReference>
<comment type="caution">
    <text evidence="10">The sequence shown here is derived from an EMBL/GenBank/DDBJ whole genome shotgun (WGS) entry which is preliminary data.</text>
</comment>
<keyword evidence="3 10" id="KW-0808">Transferase</keyword>
<evidence type="ECO:0000259" key="9">
    <source>
        <dbReference type="Pfam" id="PF00483"/>
    </source>
</evidence>
<dbReference type="Proteomes" id="UP000494216">
    <property type="component" value="Unassembled WGS sequence"/>
</dbReference>
<evidence type="ECO:0000256" key="5">
    <source>
        <dbReference type="ARBA" id="ARBA00022741"/>
    </source>
</evidence>
<dbReference type="SUPFAM" id="SSF53448">
    <property type="entry name" value="Nucleotide-diphospho-sugar transferases"/>
    <property type="match status" value="1"/>
</dbReference>
<dbReference type="AlphaFoldDB" id="A0A8S0XI10"/>
<evidence type="ECO:0000256" key="7">
    <source>
        <dbReference type="ARBA" id="ARBA00023056"/>
    </source>
</evidence>
<protein>
    <submittedName>
        <fullName evidence="10">Glucose-1-phosphate adenylyltransferase</fullName>
        <ecNumber evidence="10">2.7.7.27</ecNumber>
    </submittedName>
</protein>
<evidence type="ECO:0000256" key="4">
    <source>
        <dbReference type="ARBA" id="ARBA00022695"/>
    </source>
</evidence>
<evidence type="ECO:0000313" key="11">
    <source>
        <dbReference type="Proteomes" id="UP000494216"/>
    </source>
</evidence>
<dbReference type="InterPro" id="IPR011831">
    <property type="entry name" value="ADP-Glc_PPase"/>
</dbReference>
<evidence type="ECO:0000256" key="6">
    <source>
        <dbReference type="ARBA" id="ARBA00022840"/>
    </source>
</evidence>
<proteinExistence type="inferred from homology"/>
<keyword evidence="8" id="KW-0119">Carbohydrate metabolism</keyword>
<dbReference type="EC" id="2.7.7.27" evidence="10"/>
<keyword evidence="4 10" id="KW-0548">Nucleotidyltransferase</keyword>
<dbReference type="GO" id="GO:0005978">
    <property type="term" value="P:glycogen biosynthetic process"/>
    <property type="evidence" value="ECO:0007669"/>
    <property type="project" value="UniProtKB-KW"/>
</dbReference>
<reference evidence="10 11" key="1">
    <citation type="submission" date="2020-02" db="EMBL/GenBank/DDBJ databases">
        <authorList>
            <person name="Hogendoorn C."/>
        </authorList>
    </citation>
    <scope>NUCLEOTIDE SEQUENCE [LARGE SCALE GENOMIC DNA]</scope>
    <source>
        <strain evidence="10">METHB21</strain>
    </source>
</reference>
<keyword evidence="5" id="KW-0547">Nucleotide-binding</keyword>
<organism evidence="10 11">
    <name type="scientific">Candidatus Methylobacter favarea</name>
    <dbReference type="NCBI Taxonomy" id="2707345"/>
    <lineage>
        <taxon>Bacteria</taxon>
        <taxon>Pseudomonadati</taxon>
        <taxon>Pseudomonadota</taxon>
        <taxon>Gammaproteobacteria</taxon>
        <taxon>Methylococcales</taxon>
        <taxon>Methylococcaceae</taxon>
        <taxon>Methylobacter</taxon>
    </lineage>
</organism>
<feature type="domain" description="Nucleotidyl transferase" evidence="9">
    <location>
        <begin position="2"/>
        <end position="201"/>
    </location>
</feature>
<keyword evidence="2" id="KW-0321">Glycogen metabolism</keyword>
<evidence type="ECO:0000313" key="10">
    <source>
        <dbReference type="EMBL" id="CAA9892233.1"/>
    </source>
</evidence>
<dbReference type="GO" id="GO:0005524">
    <property type="term" value="F:ATP binding"/>
    <property type="evidence" value="ECO:0007669"/>
    <property type="project" value="UniProtKB-KW"/>
</dbReference>
<evidence type="ECO:0000256" key="2">
    <source>
        <dbReference type="ARBA" id="ARBA00022600"/>
    </source>
</evidence>
<dbReference type="InterPro" id="IPR005835">
    <property type="entry name" value="NTP_transferase_dom"/>
</dbReference>
<keyword evidence="11" id="KW-1185">Reference proteome</keyword>
<dbReference type="InterPro" id="IPR005836">
    <property type="entry name" value="ADP_Glu_pyroP_CS"/>
</dbReference>
<sequence length="212" mass="24245">MLSNLVNPEIQSIYLLVQYKSQSLIEHIRRAWSVSNIIADHFVTVVPAQMRGGPEWFQGTADAVYQNLGLIEHHRPDIVAVFGADHIYRMDINQMVQFHLDHEADMTVAALPVPLNQGHNFGIITPDSSFRIIDFQEKPAQPKPIPGDPQHCFSSMGNYLFKTQVLIDALKEAHARGEKDFGHDVLPRLIRTHKVYTYLCFHLQPNTRRQNL</sequence>
<dbReference type="Pfam" id="PF00483">
    <property type="entry name" value="NTP_transferase"/>
    <property type="match status" value="1"/>
</dbReference>
<dbReference type="PANTHER" id="PTHR43523">
    <property type="entry name" value="GLUCOSE-1-PHOSPHATE ADENYLYLTRANSFERASE-RELATED"/>
    <property type="match status" value="1"/>
</dbReference>
<comment type="similarity">
    <text evidence="1">Belongs to the bacterial/plant glucose-1-phosphate adenylyltransferase family.</text>
</comment>
<evidence type="ECO:0000256" key="1">
    <source>
        <dbReference type="ARBA" id="ARBA00010443"/>
    </source>
</evidence>
<dbReference type="GO" id="GO:0008878">
    <property type="term" value="F:glucose-1-phosphate adenylyltransferase activity"/>
    <property type="evidence" value="ECO:0007669"/>
    <property type="project" value="UniProtKB-EC"/>
</dbReference>
<keyword evidence="7" id="KW-0320">Glycogen biosynthesis</keyword>
<accession>A0A8S0XI10</accession>
<dbReference type="InterPro" id="IPR029044">
    <property type="entry name" value="Nucleotide-diphossugar_trans"/>
</dbReference>
<dbReference type="Gene3D" id="3.90.550.10">
    <property type="entry name" value="Spore Coat Polysaccharide Biosynthesis Protein SpsA, Chain A"/>
    <property type="match status" value="1"/>
</dbReference>
<dbReference type="PANTHER" id="PTHR43523:SF2">
    <property type="entry name" value="GLUCOSE-1-PHOSPHATE ADENYLYLTRANSFERASE"/>
    <property type="match status" value="1"/>
</dbReference>
<evidence type="ECO:0000256" key="8">
    <source>
        <dbReference type="ARBA" id="ARBA00023277"/>
    </source>
</evidence>
<gene>
    <name evidence="10" type="ORF">METHB2_600028</name>
</gene>
<dbReference type="EMBL" id="CADCXN010000092">
    <property type="protein sequence ID" value="CAA9892233.1"/>
    <property type="molecule type" value="Genomic_DNA"/>
</dbReference>
<name>A0A8S0XI10_9GAMM</name>